<dbReference type="PANTHER" id="PTHR35335">
    <property type="entry name" value="UPF0716 PROTEIN FXSA"/>
    <property type="match status" value="1"/>
</dbReference>
<keyword evidence="1" id="KW-0812">Transmembrane</keyword>
<dbReference type="EMBL" id="UOGH01000056">
    <property type="protein sequence ID" value="VAX27697.1"/>
    <property type="molecule type" value="Genomic_DNA"/>
</dbReference>
<sequence length="126" mass="14046">MFFKLLVIFIVVPVVELSLLIKVGSIIGTLNTIIIVLLTAAIGAYMVKLEGLGVMYRIQKNLMEGIFPAEELIDGVMILIAGVLLLTPGFITDIIGFLMVFPGSRNVIKRLARRYFDRRITSVHIR</sequence>
<organism evidence="2">
    <name type="scientific">hydrothermal vent metagenome</name>
    <dbReference type="NCBI Taxonomy" id="652676"/>
    <lineage>
        <taxon>unclassified sequences</taxon>
        <taxon>metagenomes</taxon>
        <taxon>ecological metagenomes</taxon>
    </lineage>
</organism>
<name>A0A3B1DGB9_9ZZZZ</name>
<feature type="transmembrane region" description="Helical" evidence="1">
    <location>
        <begin position="6"/>
        <end position="27"/>
    </location>
</feature>
<evidence type="ECO:0000313" key="2">
    <source>
        <dbReference type="EMBL" id="VAX27697.1"/>
    </source>
</evidence>
<dbReference type="GO" id="GO:0016020">
    <property type="term" value="C:membrane"/>
    <property type="evidence" value="ECO:0007669"/>
    <property type="project" value="InterPro"/>
</dbReference>
<feature type="transmembrane region" description="Helical" evidence="1">
    <location>
        <begin position="76"/>
        <end position="101"/>
    </location>
</feature>
<dbReference type="NCBIfam" id="NF008528">
    <property type="entry name" value="PRK11463.1-2"/>
    <property type="match status" value="1"/>
</dbReference>
<evidence type="ECO:0008006" key="3">
    <source>
        <dbReference type="Google" id="ProtNLM"/>
    </source>
</evidence>
<dbReference type="PANTHER" id="PTHR35335:SF1">
    <property type="entry name" value="UPF0716 PROTEIN FXSA"/>
    <property type="match status" value="1"/>
</dbReference>
<keyword evidence="1" id="KW-0472">Membrane</keyword>
<proteinExistence type="predicted"/>
<keyword evidence="1" id="KW-1133">Transmembrane helix</keyword>
<dbReference type="Pfam" id="PF04186">
    <property type="entry name" value="FxsA"/>
    <property type="match status" value="1"/>
</dbReference>
<dbReference type="InterPro" id="IPR007313">
    <property type="entry name" value="FxsA"/>
</dbReference>
<evidence type="ECO:0000256" key="1">
    <source>
        <dbReference type="SAM" id="Phobius"/>
    </source>
</evidence>
<dbReference type="AlphaFoldDB" id="A0A3B1DGB9"/>
<protein>
    <recommendedName>
        <fullName evidence="3">FxsA protein</fullName>
    </recommendedName>
</protein>
<reference evidence="2" key="1">
    <citation type="submission" date="2018-06" db="EMBL/GenBank/DDBJ databases">
        <authorList>
            <person name="Zhirakovskaya E."/>
        </authorList>
    </citation>
    <scope>NUCLEOTIDE SEQUENCE</scope>
</reference>
<accession>A0A3B1DGB9</accession>
<gene>
    <name evidence="2" type="ORF">MNBD_NITROSPIRAE02-688</name>
</gene>
<feature type="transmembrane region" description="Helical" evidence="1">
    <location>
        <begin position="34"/>
        <end position="56"/>
    </location>
</feature>